<comment type="caution">
    <text evidence="7">The sequence shown here is derived from an EMBL/GenBank/DDBJ whole genome shotgun (WGS) entry which is preliminary data.</text>
</comment>
<gene>
    <name evidence="7" type="ORF">BLX24_03225</name>
</gene>
<dbReference type="InterPro" id="IPR000184">
    <property type="entry name" value="Bac_surfAg_D15"/>
</dbReference>
<dbReference type="Proteomes" id="UP000181790">
    <property type="component" value="Unassembled WGS sequence"/>
</dbReference>
<evidence type="ECO:0000256" key="2">
    <source>
        <dbReference type="ARBA" id="ARBA00022692"/>
    </source>
</evidence>
<evidence type="ECO:0000313" key="8">
    <source>
        <dbReference type="Proteomes" id="UP000181790"/>
    </source>
</evidence>
<dbReference type="Pfam" id="PF01103">
    <property type="entry name" value="Omp85"/>
    <property type="match status" value="1"/>
</dbReference>
<evidence type="ECO:0000256" key="5">
    <source>
        <dbReference type="ARBA" id="ARBA00023237"/>
    </source>
</evidence>
<organism evidence="7 8">
    <name type="scientific">Arsenicibacter rosenii</name>
    <dbReference type="NCBI Taxonomy" id="1750698"/>
    <lineage>
        <taxon>Bacteria</taxon>
        <taxon>Pseudomonadati</taxon>
        <taxon>Bacteroidota</taxon>
        <taxon>Cytophagia</taxon>
        <taxon>Cytophagales</taxon>
        <taxon>Spirosomataceae</taxon>
        <taxon>Arsenicibacter</taxon>
    </lineage>
</organism>
<dbReference type="EMBL" id="MORL01000001">
    <property type="protein sequence ID" value="OIN61093.1"/>
    <property type="molecule type" value="Genomic_DNA"/>
</dbReference>
<keyword evidence="2" id="KW-0812">Transmembrane</keyword>
<dbReference type="PANTHER" id="PTHR12815">
    <property type="entry name" value="SORTING AND ASSEMBLY MACHINERY SAMM50 PROTEIN FAMILY MEMBER"/>
    <property type="match status" value="1"/>
</dbReference>
<evidence type="ECO:0000259" key="6">
    <source>
        <dbReference type="Pfam" id="PF01103"/>
    </source>
</evidence>
<keyword evidence="3" id="KW-0732">Signal</keyword>
<dbReference type="OrthoDB" id="9814535at2"/>
<name>A0A1S2VQN3_9BACT</name>
<dbReference type="InterPro" id="IPR039910">
    <property type="entry name" value="D15-like"/>
</dbReference>
<dbReference type="PROSITE" id="PS51257">
    <property type="entry name" value="PROKAR_LIPOPROTEIN"/>
    <property type="match status" value="1"/>
</dbReference>
<dbReference type="PANTHER" id="PTHR12815:SF47">
    <property type="entry name" value="TRANSLOCATION AND ASSEMBLY MODULE SUBUNIT TAMA"/>
    <property type="match status" value="1"/>
</dbReference>
<comment type="subcellular location">
    <subcellularLocation>
        <location evidence="1">Membrane</location>
    </subcellularLocation>
</comment>
<keyword evidence="8" id="KW-1185">Reference proteome</keyword>
<accession>A0A1S2VQN3</accession>
<dbReference type="RefSeq" id="WP_071501597.1">
    <property type="nucleotide sequence ID" value="NZ_MORL01000001.1"/>
</dbReference>
<protein>
    <submittedName>
        <fullName evidence="7">Outer membrane protein assembly factor</fullName>
    </submittedName>
</protein>
<sequence>MVFSKRWLVVFTAITTLVSGCISNRSVRNGEYLLYGQTIRGNRSIPTEELEALLPQKPNRRILRLPVTPALWFYELGLKSYNREAAVKELEAKTTEFEQQSQQLTNDPKALKKLNRRFGRKAKKLRRTIEEGNGLMRNLGEPPSYFYPRDGQANAVKIQKYLFNNGFFNAYVTYTLDTLLRRQVQVTYQINERSGFYNRNVDFEAEDPVVDSIIKRAKADAYVKTGERYNTDKALSERVRIETLLRNNGYYGFSRQYVFPEPDTSVVISRDSARRQVDWLFRIVNPVGQPAHPRFTIGQVQVTINDNPNAVNTPAPKTDSLRGSSSDVRNGVRFYYSGPKYATRLLSTKIRLRPGNQFRQEDLAETQRQLFMLNQYKYISVNITDTTNRKLRANITLSPLDKYETTFEGGLFVLYQNQGFPGPFGNVSFRVRNLFNGLEALETNFRYGLEAQAGYPGADNILMATEVALNSSLLFPQVLFPGKPRFIFSHYTPRTQVGIGFTFTSRPDYLRRTFRATMSYNWQLSQTRQFTFYIADVNLINSSFANREFGQAYRNFIVAQARSGNTILANSFYPAFSSNISFAYTYNANAATLNRRTNFFRTALESGGTTLNFVKNKTIEHWSDSSVTGLQFYKYLRLNLDYRRYIPIRPHTTLAFRINTGILYGYGPNKTAPYERRFFVGGSNSVRGWLPRRLGPGSALPETDETNPNVPKYRYTKDSTERYEQFAYRFEQPGDLLLEGSAELRHRLFHFGADINGALFVDAGNVWLLRPNPNKPLATLKANRFFSDMAVATGYGIRIDFSYFIIRFDAAVKVWDPARRYVNPETNQWVDERFILPKFSLRQLSKGPNPLVVNFGIGYPF</sequence>
<dbReference type="AlphaFoldDB" id="A0A1S2VQN3"/>
<evidence type="ECO:0000256" key="3">
    <source>
        <dbReference type="ARBA" id="ARBA00022729"/>
    </source>
</evidence>
<proteinExistence type="predicted"/>
<feature type="domain" description="Bacterial surface antigen (D15)" evidence="6">
    <location>
        <begin position="494"/>
        <end position="816"/>
    </location>
</feature>
<reference evidence="7 8" key="1">
    <citation type="submission" date="2016-10" db="EMBL/GenBank/DDBJ databases">
        <title>Arsenicibacter rosenii gen. nov., sp. nov., an efficient arsenic-methylating bacterium isolated from an arsenic-contaminated paddy soil.</title>
        <authorList>
            <person name="Huang K."/>
        </authorList>
    </citation>
    <scope>NUCLEOTIDE SEQUENCE [LARGE SCALE GENOMIC DNA]</scope>
    <source>
        <strain evidence="7 8">SM-1</strain>
    </source>
</reference>
<dbReference type="GO" id="GO:0019867">
    <property type="term" value="C:outer membrane"/>
    <property type="evidence" value="ECO:0007669"/>
    <property type="project" value="InterPro"/>
</dbReference>
<dbReference type="Gene3D" id="2.40.160.50">
    <property type="entry name" value="membrane protein fhac: a member of the omp85/tpsb transporter family"/>
    <property type="match status" value="1"/>
</dbReference>
<evidence type="ECO:0000256" key="4">
    <source>
        <dbReference type="ARBA" id="ARBA00023136"/>
    </source>
</evidence>
<evidence type="ECO:0000256" key="1">
    <source>
        <dbReference type="ARBA" id="ARBA00004370"/>
    </source>
</evidence>
<keyword evidence="4" id="KW-0472">Membrane</keyword>
<keyword evidence="5" id="KW-0998">Cell outer membrane</keyword>
<evidence type="ECO:0000313" key="7">
    <source>
        <dbReference type="EMBL" id="OIN61093.1"/>
    </source>
</evidence>